<dbReference type="Gene3D" id="3.40.50.300">
    <property type="entry name" value="P-loop containing nucleotide triphosphate hydrolases"/>
    <property type="match status" value="2"/>
</dbReference>
<keyword evidence="4" id="KW-1185">Reference proteome</keyword>
<keyword evidence="3" id="KW-0347">Helicase</keyword>
<keyword evidence="3" id="KW-0067">ATP-binding</keyword>
<dbReference type="STRING" id="487685.SAMN04488696_2959"/>
<protein>
    <submittedName>
        <fullName evidence="3">UvrD-like helicase C-terminal domain-containing protein</fullName>
    </submittedName>
</protein>
<dbReference type="Pfam" id="PF13604">
    <property type="entry name" value="AAA_30"/>
    <property type="match status" value="1"/>
</dbReference>
<keyword evidence="3" id="KW-0378">Hydrolase</keyword>
<dbReference type="SUPFAM" id="SSF52540">
    <property type="entry name" value="P-loop containing nucleoside triphosphate hydrolases"/>
    <property type="match status" value="2"/>
</dbReference>
<evidence type="ECO:0000313" key="2">
    <source>
        <dbReference type="EMBL" id="SFM94614.1"/>
    </source>
</evidence>
<feature type="domain" description="UvrD-like helicase C-terminal" evidence="1">
    <location>
        <begin position="1029"/>
        <end position="1075"/>
    </location>
</feature>
<dbReference type="GO" id="GO:0043139">
    <property type="term" value="F:5'-3' DNA helicase activity"/>
    <property type="evidence" value="ECO:0007669"/>
    <property type="project" value="TreeGrafter"/>
</dbReference>
<dbReference type="InterPro" id="IPR027785">
    <property type="entry name" value="UvrD-like_helicase_C"/>
</dbReference>
<dbReference type="CDD" id="cd17933">
    <property type="entry name" value="DEXSc_RecD-like"/>
    <property type="match status" value="1"/>
</dbReference>
<evidence type="ECO:0000313" key="3">
    <source>
        <dbReference type="EMBL" id="SFM95042.1"/>
    </source>
</evidence>
<reference evidence="3" key="1">
    <citation type="submission" date="2016-10" db="EMBL/GenBank/DDBJ databases">
        <authorList>
            <person name="de Groot N.N."/>
        </authorList>
    </citation>
    <scope>NUCLEOTIDE SEQUENCE [LARGE SCALE GENOMIC DNA]</scope>
    <source>
        <strain evidence="3">Mob M</strain>
    </source>
</reference>
<sequence length="1247" mass="144015">MKLPIRHLSVRVPWHDSLWDGTVCNNPRDNASCMFLPRIKEKNVEFEEKCKGKHFSELSYKDLPPCVAEKATFMSKEEITRVVNHPYKESVDLYAHYKDTPLKIPPYSFSVVPFLWMMKDPKKHESEKAKELELYYEPSLEPKLDFFSIWVQNDHNQKVLLDAFASSLEVEKSLVFIYAKHTPLSDLADRVLIGVGRVTGIGEIKKYNSAIKNPSHESYIWERPVYHSIREKGYDGFILPYHEILERSKTDETIDLASLIAIAPNREQFSYGSEHVTHDTAIDALLELRQSLEKIGHVLDKNYEAYLKWIDDRISELWSMRGAFPGIGAVLSAMKINQGNLVAFELEKKIFEMDGDQLKTDPWDVLDQIFTGNDRILPSNVTKNIGSTFKRIWEQIPDARKKYLNLMSRMELNNEQAIMFYDDRSMKKNRLDCSENDLIQNPYLFYEKSRYTPHAIEFTTVDKAFLPSKKIEDVFPIEKPSHIEDSIDPRRVRALLVDILEGNADIGNTLLPESKIITLLDEKNIEPKCSVTRDIMSIIASSFEDEIVVIESDEDNYYKLKRLTDVRDTIHKFVSRRIKGKCIDIEKDWEAIIKQKIKGDRTTTVLLEKENKALNEKSAALRELARSRFSVLVGPAGTGKTKLLDILCDLPEVKNKGILKLAPTGKARVKLGSDAQTVAQFLYKHDRYDVETGRYYLNPDACQYGECKTVIIDEASMLTEEQLSAIIDTIVGVERFILVGDTRQLPPIGSGRPFVDIVEHLKPKHFDSGKPRVAKGFAELEVIFRQNELEGHADGDERIDVRLASWFSSSSIRKEDEDIFDILADKQKHWKHLKLRSWYQVGELHQILLEELKEELHLESQDDHIGFDLSLGAIKDGNFTYFNIGAAEKIENWQILSPQRGYGYGTKEINRFIQKTFKQGVIDKALNLERKKRLTAKPMGIDNIVYGDKVINVRNKRWDKPWNRLYPESKSNVSLRYIANGEIGVHTGPFTKKWKGEFPAQITFSSQPGYSYIFKSRDFENENESQLELAYSITVHKSQGSGFKTVILILPNPCPLLSRELLYTAFTRQENKVIILFQGDLKDYKKYTSDRFSETAKRITDLFEMPDLKEIDNVIYDTNHVQISAKGEFMISKSEVIIADHLFYNKVNYAYEQILRDENGREIKPDFTIEDPDTGRVFYWEHLGLLTKENYRNKWKLKESWYRDNGIVPLDEAKDEDDKILITTKDKPDGGIDSKEIKDIIVNYILA</sequence>
<dbReference type="InterPro" id="IPR050534">
    <property type="entry name" value="Coronavir_polyprotein_1ab"/>
</dbReference>
<dbReference type="OrthoDB" id="45637at2157"/>
<name>A0A1I4V1H1_9EURY</name>
<dbReference type="PANTHER" id="PTHR43788">
    <property type="entry name" value="DNA2/NAM7 HELICASE FAMILY MEMBER"/>
    <property type="match status" value="1"/>
</dbReference>
<organism evidence="3 4">
    <name type="scientific">Methanolobus profundi</name>
    <dbReference type="NCBI Taxonomy" id="487685"/>
    <lineage>
        <taxon>Archaea</taxon>
        <taxon>Methanobacteriati</taxon>
        <taxon>Methanobacteriota</taxon>
        <taxon>Stenosarchaea group</taxon>
        <taxon>Methanomicrobia</taxon>
        <taxon>Methanosarcinales</taxon>
        <taxon>Methanosarcinaceae</taxon>
        <taxon>Methanolobus</taxon>
    </lineage>
</organism>
<dbReference type="AlphaFoldDB" id="A0A1I4V1H1"/>
<dbReference type="EMBL" id="FOUJ01000012">
    <property type="protein sequence ID" value="SFM95042.1"/>
    <property type="molecule type" value="Genomic_DNA"/>
</dbReference>
<dbReference type="Proteomes" id="UP000198535">
    <property type="component" value="Unassembled WGS sequence"/>
</dbReference>
<dbReference type="PANTHER" id="PTHR43788:SF8">
    <property type="entry name" value="DNA-BINDING PROTEIN SMUBP-2"/>
    <property type="match status" value="1"/>
</dbReference>
<dbReference type="EMBL" id="FOUJ01000011">
    <property type="protein sequence ID" value="SFM94614.1"/>
    <property type="molecule type" value="Genomic_DNA"/>
</dbReference>
<dbReference type="Gene3D" id="2.30.30.940">
    <property type="match status" value="1"/>
</dbReference>
<gene>
    <name evidence="2" type="ORF">SAMN04488696_2959</name>
    <name evidence="3" type="ORF">SAMN04488696_2972</name>
</gene>
<keyword evidence="3" id="KW-0547">Nucleotide-binding</keyword>
<dbReference type="Pfam" id="PF13538">
    <property type="entry name" value="UvrD_C_2"/>
    <property type="match status" value="1"/>
</dbReference>
<reference evidence="4" key="2">
    <citation type="submission" date="2016-10" db="EMBL/GenBank/DDBJ databases">
        <authorList>
            <person name="Varghese N."/>
            <person name="Submissions S."/>
        </authorList>
    </citation>
    <scope>NUCLEOTIDE SEQUENCE [LARGE SCALE GENOMIC DNA]</scope>
    <source>
        <strain evidence="4">Mob M</strain>
    </source>
</reference>
<evidence type="ECO:0000313" key="4">
    <source>
        <dbReference type="Proteomes" id="UP000198535"/>
    </source>
</evidence>
<proteinExistence type="predicted"/>
<dbReference type="RefSeq" id="WP_177188106.1">
    <property type="nucleotide sequence ID" value="NZ_FOUJ01000011.1"/>
</dbReference>
<accession>A0A1I4V1H1</accession>
<evidence type="ECO:0000259" key="1">
    <source>
        <dbReference type="Pfam" id="PF13538"/>
    </source>
</evidence>
<dbReference type="InterPro" id="IPR027417">
    <property type="entry name" value="P-loop_NTPase"/>
</dbReference>
<dbReference type="CDD" id="cd18809">
    <property type="entry name" value="SF1_C_RecD"/>
    <property type="match status" value="1"/>
</dbReference>